<organism evidence="2 3">
    <name type="scientific">Hevea brasiliensis</name>
    <name type="common">Para rubber tree</name>
    <name type="synonym">Siphonia brasiliensis</name>
    <dbReference type="NCBI Taxonomy" id="3981"/>
    <lineage>
        <taxon>Eukaryota</taxon>
        <taxon>Viridiplantae</taxon>
        <taxon>Streptophyta</taxon>
        <taxon>Embryophyta</taxon>
        <taxon>Tracheophyta</taxon>
        <taxon>Spermatophyta</taxon>
        <taxon>Magnoliopsida</taxon>
        <taxon>eudicotyledons</taxon>
        <taxon>Gunneridae</taxon>
        <taxon>Pentapetalae</taxon>
        <taxon>rosids</taxon>
        <taxon>fabids</taxon>
        <taxon>Malpighiales</taxon>
        <taxon>Euphorbiaceae</taxon>
        <taxon>Crotonoideae</taxon>
        <taxon>Micrandreae</taxon>
        <taxon>Hevea</taxon>
    </lineage>
</organism>
<accession>A0ABQ9KBY8</accession>
<dbReference type="PANTHER" id="PTHR11017:SF574">
    <property type="entry name" value="ADP-RIBOSYL CYCLASE_CYCLIC ADP-RIBOSE HYDROLASE"/>
    <property type="match status" value="1"/>
</dbReference>
<gene>
    <name evidence="2" type="ORF">P3X46_033760</name>
</gene>
<dbReference type="InterPro" id="IPR027417">
    <property type="entry name" value="P-loop_NTPase"/>
</dbReference>
<dbReference type="PRINTS" id="PR00364">
    <property type="entry name" value="DISEASERSIST"/>
</dbReference>
<dbReference type="InterPro" id="IPR044974">
    <property type="entry name" value="Disease_R_plants"/>
</dbReference>
<protein>
    <recommendedName>
        <fullName evidence="1">NB-ARC domain-containing protein</fullName>
    </recommendedName>
</protein>
<feature type="domain" description="NB-ARC" evidence="1">
    <location>
        <begin position="1"/>
        <end position="76"/>
    </location>
</feature>
<dbReference type="Gene3D" id="3.40.50.300">
    <property type="entry name" value="P-loop containing nucleotide triphosphate hydrolases"/>
    <property type="match status" value="1"/>
</dbReference>
<sequence>MLLKKRFLIVLDDVSSPLQLKSLLEEHDSKGLGSRIIIASRNKQVLRYGCTKIYEVKELLHHEAFQLFQFHAFRQNQPSEADVDLLHRAINYAKGIPLALILLGSNLCDKHIEEWESELVKLEGTPNKDIKTF</sequence>
<name>A0ABQ9KBY8_HEVBR</name>
<evidence type="ECO:0000313" key="2">
    <source>
        <dbReference type="EMBL" id="KAJ9131131.1"/>
    </source>
</evidence>
<evidence type="ECO:0000313" key="3">
    <source>
        <dbReference type="Proteomes" id="UP001174677"/>
    </source>
</evidence>
<dbReference type="EMBL" id="JARPOI010000028">
    <property type="protein sequence ID" value="KAJ9131131.1"/>
    <property type="molecule type" value="Genomic_DNA"/>
</dbReference>
<dbReference type="PANTHER" id="PTHR11017">
    <property type="entry name" value="LEUCINE-RICH REPEAT-CONTAINING PROTEIN"/>
    <property type="match status" value="1"/>
</dbReference>
<comment type="caution">
    <text evidence="2">The sequence shown here is derived from an EMBL/GenBank/DDBJ whole genome shotgun (WGS) entry which is preliminary data.</text>
</comment>
<dbReference type="Pfam" id="PF00931">
    <property type="entry name" value="NB-ARC"/>
    <property type="match status" value="1"/>
</dbReference>
<dbReference type="Gene3D" id="1.10.8.430">
    <property type="entry name" value="Helical domain of apoptotic protease-activating factors"/>
    <property type="match status" value="1"/>
</dbReference>
<proteinExistence type="predicted"/>
<evidence type="ECO:0000259" key="1">
    <source>
        <dbReference type="Pfam" id="PF00931"/>
    </source>
</evidence>
<dbReference type="InterPro" id="IPR042197">
    <property type="entry name" value="Apaf_helical"/>
</dbReference>
<keyword evidence="3" id="KW-1185">Reference proteome</keyword>
<reference evidence="2 3" key="1">
    <citation type="journal article" date="2023" name="Plant Biotechnol. J.">
        <title>Chromosome-level wild Hevea brasiliensis genome provides new tools for genomic-assisted breeding and valuable loci to elevate rubber yield.</title>
        <authorList>
            <person name="Cheng H."/>
            <person name="Song X."/>
            <person name="Hu Y."/>
            <person name="Wu T."/>
            <person name="Yang Q."/>
            <person name="An Z."/>
            <person name="Feng S."/>
            <person name="Deng Z."/>
            <person name="Wu W."/>
            <person name="Zeng X."/>
            <person name="Tu M."/>
            <person name="Wang X."/>
            <person name="Huang H."/>
        </authorList>
    </citation>
    <scope>NUCLEOTIDE SEQUENCE [LARGE SCALE GENOMIC DNA]</scope>
    <source>
        <strain evidence="2">MT/VB/25A 57/8</strain>
    </source>
</reference>
<dbReference type="SUPFAM" id="SSF52540">
    <property type="entry name" value="P-loop containing nucleoside triphosphate hydrolases"/>
    <property type="match status" value="1"/>
</dbReference>
<dbReference type="Proteomes" id="UP001174677">
    <property type="component" value="Unassembled WGS sequence"/>
</dbReference>
<dbReference type="InterPro" id="IPR002182">
    <property type="entry name" value="NB-ARC"/>
</dbReference>